<dbReference type="RefSeq" id="WP_011110789.1">
    <property type="nucleotide sequence ID" value="NC_004757.1"/>
</dbReference>
<dbReference type="PANTHER" id="PTHR11986">
    <property type="entry name" value="AMINOTRANSFERASE CLASS III"/>
    <property type="match status" value="1"/>
</dbReference>
<dbReference type="InterPro" id="IPR015422">
    <property type="entry name" value="PyrdxlP-dep_Trfase_small"/>
</dbReference>
<dbReference type="FunFam" id="3.40.640.10:FF:000004">
    <property type="entry name" value="Acetylornithine aminotransferase"/>
    <property type="match status" value="1"/>
</dbReference>
<dbReference type="EC" id="2.6.1.76" evidence="3"/>
<dbReference type="KEGG" id="neu:NE0142"/>
<keyword evidence="9" id="KW-0808">Transferase</keyword>
<dbReference type="EMBL" id="AL954747">
    <property type="protein sequence ID" value="CAD84053.1"/>
    <property type="molecule type" value="Genomic_DNA"/>
</dbReference>
<organism evidence="9 10">
    <name type="scientific">Nitrosomonas europaea (strain ATCC 19718 / CIP 103999 / KCTC 2705 / NBRC 14298)</name>
    <dbReference type="NCBI Taxonomy" id="228410"/>
    <lineage>
        <taxon>Bacteria</taxon>
        <taxon>Pseudomonadati</taxon>
        <taxon>Pseudomonadota</taxon>
        <taxon>Betaproteobacteria</taxon>
        <taxon>Nitrosomonadales</taxon>
        <taxon>Nitrosomonadaceae</taxon>
        <taxon>Nitrosomonas</taxon>
    </lineage>
</organism>
<proteinExistence type="inferred from homology"/>
<dbReference type="PIRSF" id="PIRSF000521">
    <property type="entry name" value="Transaminase_4ab_Lys_Orn"/>
    <property type="match status" value="1"/>
</dbReference>
<dbReference type="AlphaFoldDB" id="Q82XV6"/>
<sequence length="461" mass="51121">MKIQDFIQNRSKENFALHDKYLNSQMVKVLKTIDFDRHYVRAEGAYLFDEQDNRYLDLLSGFGVFALGRNHAEIVEALKSTLEADLPNLVQLDVSLLAGLLAERLVKLTPDGLKRVFFANSGTETVEAAIKFSRYATGKSKIIFCHGCYHGLSLGSLSATGDDHYKKGFGPMVPDFIEIPFNDLEALEQVLAQGDVAAFITEPIQGHGVWIPDDNYLPEAARLTRKYGALFITDEIQTGLGRTGKWWAVEHWSVEPDILCMSKTLSGGFIPVGALVCKEWIFDRVFNRMDRAVVHGSTFGKNNLAMAAGLATLEVLESGNLIEHSARTGAAIMDALTPLTEKYECFKEVRGKGMMIALEFTEPKSPMLKLSWKMLESANKGLFSQLITVPLFRQHRVLSQVAGHGMNIVKFIPPLILTESDVQWIVTAVSDVVANAHRGPSAVWDFGKTLAFSALRAKLHA</sequence>
<dbReference type="InterPro" id="IPR049704">
    <property type="entry name" value="Aminotrans_3_PPA_site"/>
</dbReference>
<evidence type="ECO:0000256" key="3">
    <source>
        <dbReference type="ARBA" id="ARBA00013155"/>
    </source>
</evidence>
<dbReference type="InterPro" id="IPR005814">
    <property type="entry name" value="Aminotrans_3"/>
</dbReference>
<evidence type="ECO:0000256" key="8">
    <source>
        <dbReference type="RuleBase" id="RU003560"/>
    </source>
</evidence>
<dbReference type="PROSITE" id="PS00600">
    <property type="entry name" value="AA_TRANSFER_CLASS_3"/>
    <property type="match status" value="1"/>
</dbReference>
<dbReference type="OrthoDB" id="3398487at2"/>
<comment type="pathway">
    <text evidence="2">Amine and polyamine biosynthesis; ectoine biosynthesis; L-ectoine from L-aspartate 4-semialdehyde: step 1/3.</text>
</comment>
<dbReference type="HOGENOM" id="CLU_016922_10_0_4"/>
<dbReference type="InterPro" id="IPR015421">
    <property type="entry name" value="PyrdxlP-dep_Trfase_major"/>
</dbReference>
<dbReference type="PhylomeDB" id="Q82XV6"/>
<comment type="similarity">
    <text evidence="8">Belongs to the class-III pyridoxal-phosphate-dependent aminotransferase family.</text>
</comment>
<dbReference type="GO" id="GO:0042802">
    <property type="term" value="F:identical protein binding"/>
    <property type="evidence" value="ECO:0007669"/>
    <property type="project" value="TreeGrafter"/>
</dbReference>
<accession>Q82XV6</accession>
<dbReference type="Gene3D" id="3.40.640.10">
    <property type="entry name" value="Type I PLP-dependent aspartate aminotransferase-like (Major domain)"/>
    <property type="match status" value="1"/>
</dbReference>
<dbReference type="STRING" id="228410.NE0142"/>
<keyword evidence="10" id="KW-1185">Reference proteome</keyword>
<comment type="catalytic activity">
    <reaction evidence="7">
        <text>L-2,4-diaminobutanoate + 2-oxoglutarate = L-aspartate 4-semialdehyde + L-glutamate</text>
        <dbReference type="Rhea" id="RHEA:11160"/>
        <dbReference type="ChEBI" id="CHEBI:16810"/>
        <dbReference type="ChEBI" id="CHEBI:29985"/>
        <dbReference type="ChEBI" id="CHEBI:58761"/>
        <dbReference type="ChEBI" id="CHEBI:537519"/>
        <dbReference type="EC" id="2.6.1.76"/>
    </reaction>
</comment>
<dbReference type="Pfam" id="PF00202">
    <property type="entry name" value="Aminotran_3"/>
    <property type="match status" value="1"/>
</dbReference>
<evidence type="ECO:0000256" key="2">
    <source>
        <dbReference type="ARBA" id="ARBA00004946"/>
    </source>
</evidence>
<dbReference type="GeneID" id="87103353"/>
<name>Q82XV6_NITEU</name>
<comment type="cofactor">
    <cofactor evidence="1">
        <name>pyridoxal 5'-phosphate</name>
        <dbReference type="ChEBI" id="CHEBI:597326"/>
    </cofactor>
</comment>
<dbReference type="SUPFAM" id="SSF53383">
    <property type="entry name" value="PLP-dependent transferases"/>
    <property type="match status" value="1"/>
</dbReference>
<gene>
    <name evidence="9" type="ordered locus">NE0142</name>
</gene>
<keyword evidence="5 9" id="KW-0032">Aminotransferase</keyword>
<dbReference type="Proteomes" id="UP000001416">
    <property type="component" value="Chromosome"/>
</dbReference>
<dbReference type="InterPro" id="IPR050103">
    <property type="entry name" value="Class-III_PLP-dep_AT"/>
</dbReference>
<keyword evidence="6 8" id="KW-0663">Pyridoxal phosphate</keyword>
<evidence type="ECO:0000256" key="6">
    <source>
        <dbReference type="ARBA" id="ARBA00022898"/>
    </source>
</evidence>
<dbReference type="PANTHER" id="PTHR11986:SF121">
    <property type="entry name" value="BLR3010 PROTEIN"/>
    <property type="match status" value="1"/>
</dbReference>
<dbReference type="CDD" id="cd00610">
    <property type="entry name" value="OAT_like"/>
    <property type="match status" value="1"/>
</dbReference>
<evidence type="ECO:0000313" key="9">
    <source>
        <dbReference type="EMBL" id="CAD84053.1"/>
    </source>
</evidence>
<dbReference type="eggNOG" id="COG4992">
    <property type="taxonomic scope" value="Bacteria"/>
</dbReference>
<dbReference type="InterPro" id="IPR015424">
    <property type="entry name" value="PyrdxlP-dep_Trfase"/>
</dbReference>
<reference evidence="9 10" key="1">
    <citation type="journal article" date="2003" name="J. Bacteriol.">
        <title>Complete genome sequence of the ammonia-oxidizing bacterium and obligate chemolithoautotroph Nitrosomonas europaea.</title>
        <authorList>
            <person name="Chain P."/>
            <person name="Lamerdin J."/>
            <person name="Larimer F."/>
            <person name="Regala W."/>
            <person name="Land M."/>
            <person name="Hauser L."/>
            <person name="Hooper A."/>
            <person name="Klotz M."/>
            <person name="Norton J."/>
            <person name="Sayavedra-Soto L."/>
            <person name="Arciero D."/>
            <person name="Hommes N."/>
            <person name="Whittaker M."/>
            <person name="Arp D."/>
        </authorList>
    </citation>
    <scope>NUCLEOTIDE SEQUENCE [LARGE SCALE GENOMIC DNA]</scope>
    <source>
        <strain evidence="10">ATCC 19718 / CIP 103999 / KCTC 2705 / NBRC 14298</strain>
    </source>
</reference>
<evidence type="ECO:0000256" key="5">
    <source>
        <dbReference type="ARBA" id="ARBA00022576"/>
    </source>
</evidence>
<evidence type="ECO:0000256" key="7">
    <source>
        <dbReference type="ARBA" id="ARBA00049111"/>
    </source>
</evidence>
<dbReference type="GO" id="GO:0045303">
    <property type="term" value="F:diaminobutyrate-2-oxoglutarate transaminase activity"/>
    <property type="evidence" value="ECO:0007669"/>
    <property type="project" value="UniProtKB-EC"/>
</dbReference>
<evidence type="ECO:0000256" key="4">
    <source>
        <dbReference type="ARBA" id="ARBA00014798"/>
    </source>
</evidence>
<evidence type="ECO:0000313" key="10">
    <source>
        <dbReference type="Proteomes" id="UP000001416"/>
    </source>
</evidence>
<dbReference type="GO" id="GO:0030170">
    <property type="term" value="F:pyridoxal phosphate binding"/>
    <property type="evidence" value="ECO:0007669"/>
    <property type="project" value="InterPro"/>
</dbReference>
<evidence type="ECO:0000256" key="1">
    <source>
        <dbReference type="ARBA" id="ARBA00001933"/>
    </source>
</evidence>
<protein>
    <recommendedName>
        <fullName evidence="4">Diaminobutyrate--2-oxoglutarate transaminase</fullName>
        <ecNumber evidence="3">2.6.1.76</ecNumber>
    </recommendedName>
</protein>
<dbReference type="Gene3D" id="3.90.1150.10">
    <property type="entry name" value="Aspartate Aminotransferase, domain 1"/>
    <property type="match status" value="1"/>
</dbReference>